<dbReference type="PANTHER" id="PTHR38646">
    <property type="entry name" value="YALI0F00814P"/>
    <property type="match status" value="1"/>
</dbReference>
<proteinExistence type="predicted"/>
<evidence type="ECO:0008006" key="4">
    <source>
        <dbReference type="Google" id="ProtNLM"/>
    </source>
</evidence>
<evidence type="ECO:0000313" key="3">
    <source>
        <dbReference type="Proteomes" id="UP000703269"/>
    </source>
</evidence>
<dbReference type="OrthoDB" id="2555434at2759"/>
<accession>A0A9P3G705</accession>
<organism evidence="2 3">
    <name type="scientific">Phanerochaete sordida</name>
    <dbReference type="NCBI Taxonomy" id="48140"/>
    <lineage>
        <taxon>Eukaryota</taxon>
        <taxon>Fungi</taxon>
        <taxon>Dikarya</taxon>
        <taxon>Basidiomycota</taxon>
        <taxon>Agaricomycotina</taxon>
        <taxon>Agaricomycetes</taxon>
        <taxon>Polyporales</taxon>
        <taxon>Phanerochaetaceae</taxon>
        <taxon>Phanerochaete</taxon>
    </lineage>
</organism>
<name>A0A9P3G705_9APHY</name>
<keyword evidence="3" id="KW-1185">Reference proteome</keyword>
<evidence type="ECO:0000313" key="2">
    <source>
        <dbReference type="EMBL" id="GJE88994.1"/>
    </source>
</evidence>
<gene>
    <name evidence="2" type="ORF">PsYK624_050830</name>
</gene>
<evidence type="ECO:0000256" key="1">
    <source>
        <dbReference type="SAM" id="Phobius"/>
    </source>
</evidence>
<sequence>MAKAHHYYHGQRSYSFYPADVNELVEVRARQRTFDGAYGRSALSTLGYALTVLRLFDRRFYNIGIVYTALSGMIFAIAFMRQRHSLHDFADSYWARPSFTSPIRTVGQTGKRVFGRPFVTAGWVVVSLAVVVAAVEIGLLVLIFQV</sequence>
<feature type="transmembrane region" description="Helical" evidence="1">
    <location>
        <begin position="121"/>
        <end position="144"/>
    </location>
</feature>
<dbReference type="Proteomes" id="UP000703269">
    <property type="component" value="Unassembled WGS sequence"/>
</dbReference>
<keyword evidence="1" id="KW-1133">Transmembrane helix</keyword>
<dbReference type="EMBL" id="BPQB01000011">
    <property type="protein sequence ID" value="GJE88994.1"/>
    <property type="molecule type" value="Genomic_DNA"/>
</dbReference>
<dbReference type="AlphaFoldDB" id="A0A9P3G705"/>
<feature type="transmembrane region" description="Helical" evidence="1">
    <location>
        <begin position="60"/>
        <end position="80"/>
    </location>
</feature>
<dbReference type="PANTHER" id="PTHR38646:SF1">
    <property type="entry name" value="DUF202 DOMAIN-CONTAINING PROTEIN"/>
    <property type="match status" value="1"/>
</dbReference>
<comment type="caution">
    <text evidence="2">The sequence shown here is derived from an EMBL/GenBank/DDBJ whole genome shotgun (WGS) entry which is preliminary data.</text>
</comment>
<keyword evidence="1" id="KW-0812">Transmembrane</keyword>
<keyword evidence="1" id="KW-0472">Membrane</keyword>
<reference evidence="2 3" key="1">
    <citation type="submission" date="2021-08" db="EMBL/GenBank/DDBJ databases">
        <title>Draft Genome Sequence of Phanerochaete sordida strain YK-624.</title>
        <authorList>
            <person name="Mori T."/>
            <person name="Dohra H."/>
            <person name="Suzuki T."/>
            <person name="Kawagishi H."/>
            <person name="Hirai H."/>
        </authorList>
    </citation>
    <scope>NUCLEOTIDE SEQUENCE [LARGE SCALE GENOMIC DNA]</scope>
    <source>
        <strain evidence="2 3">YK-624</strain>
    </source>
</reference>
<protein>
    <recommendedName>
        <fullName evidence="4">DUF202 domain-containing protein</fullName>
    </recommendedName>
</protein>